<organism evidence="1 2">
    <name type="scientific">Candida metapsilosis</name>
    <dbReference type="NCBI Taxonomy" id="273372"/>
    <lineage>
        <taxon>Eukaryota</taxon>
        <taxon>Fungi</taxon>
        <taxon>Dikarya</taxon>
        <taxon>Ascomycota</taxon>
        <taxon>Saccharomycotina</taxon>
        <taxon>Pichiomycetes</taxon>
        <taxon>Debaryomycetaceae</taxon>
        <taxon>Candida/Lodderomyces clade</taxon>
        <taxon>Candida</taxon>
    </lineage>
</organism>
<keyword evidence="2" id="KW-1185">Reference proteome</keyword>
<evidence type="ECO:0000313" key="2">
    <source>
        <dbReference type="Proteomes" id="UP000669133"/>
    </source>
</evidence>
<dbReference type="EMBL" id="JAEOAQ010000001">
    <property type="protein sequence ID" value="KAG5422407.1"/>
    <property type="molecule type" value="Genomic_DNA"/>
</dbReference>
<proteinExistence type="predicted"/>
<sequence length="120" mass="14031">MIKEYNERNCKLPITTAPPSHKVFGIQEQYFVECWYISSIMRKVGWLSPDLVGSNKYRIRQQYTRRHNDFSWTQISSWGFAFQNKDQCYSIQASIANLSKLVYATGQTLIETFECLNVSS</sequence>
<accession>A0A8H8DE76</accession>
<dbReference type="Proteomes" id="UP000669133">
    <property type="component" value="Unassembled WGS sequence"/>
</dbReference>
<comment type="caution">
    <text evidence="1">The sequence shown here is derived from an EMBL/GenBank/DDBJ whole genome shotgun (WGS) entry which is preliminary data.</text>
</comment>
<dbReference type="RefSeq" id="XP_067551523.1">
    <property type="nucleotide sequence ID" value="XM_067690255.1"/>
</dbReference>
<dbReference type="GeneID" id="93650131"/>
<reference evidence="1 2" key="1">
    <citation type="submission" date="2020-12" db="EMBL/GenBank/DDBJ databases">
        <title>Effect of drift, selection, and recombination on the evolution of hybrid genomes in Candida yeast pathogens.</title>
        <authorList>
            <person name="Mixao V."/>
            <person name="Ksiezopolska E."/>
            <person name="Saus E."/>
            <person name="Boekhout T."/>
            <person name="Gacser A."/>
            <person name="Gabaldon T."/>
        </authorList>
    </citation>
    <scope>NUCLEOTIDE SEQUENCE [LARGE SCALE GENOMIC DNA]</scope>
    <source>
        <strain evidence="1 2">BP57</strain>
    </source>
</reference>
<dbReference type="AlphaFoldDB" id="A0A8H8DE76"/>
<name>A0A8H8DE76_9ASCO</name>
<gene>
    <name evidence="1" type="ORF">I9W82_001502</name>
</gene>
<protein>
    <submittedName>
        <fullName evidence="1">Uncharacterized protein</fullName>
    </submittedName>
</protein>
<evidence type="ECO:0000313" key="1">
    <source>
        <dbReference type="EMBL" id="KAG5422407.1"/>
    </source>
</evidence>